<accession>A0A514Z8Z6</accession>
<dbReference type="KEGG" id="lack:FLP15_07210"/>
<protein>
    <submittedName>
        <fullName evidence="1">Uncharacterized protein</fullName>
    </submittedName>
</protein>
<sequence>MGNEIFEYGFHLVSELEIAANFIWAGIKEVNKIRDFEVDIPIELSDLMDKTVDYGRAGGTFQEANAHLIVRENQDKIFTALYHFSIGIERVQKTILKLYLFPKDRDEDYEKSDLELLKSHKMEALQQRLKRLFPELHFEKRENNLLELLSHYYNHERYMNLHADTKEDNYYHLFIEFLKRYSKDLTNRKTVLEVIGSSVGRIIAKYYSILENLSHEKGVFVYEINYQKESRYVYLAYQNRNASLQIQFDKIRRAKQELILYLIEQGKAIYPVDSLEIDSLDFDFAELPDMIDYILNENVLNDFTDTVESFDDDIFYEVEDKKEFQRIIAERKEILDNFYK</sequence>
<organism evidence="1 2">
    <name type="scientific">Lactococcus protaetiae</name>
    <dbReference type="NCBI Taxonomy" id="2592653"/>
    <lineage>
        <taxon>Bacteria</taxon>
        <taxon>Bacillati</taxon>
        <taxon>Bacillota</taxon>
        <taxon>Bacilli</taxon>
        <taxon>Lactobacillales</taxon>
        <taxon>Streptococcaceae</taxon>
        <taxon>Lactococcus</taxon>
    </lineage>
</organism>
<proteinExistence type="predicted"/>
<gene>
    <name evidence="1" type="ORF">FLP15_07210</name>
</gene>
<dbReference type="OrthoDB" id="9801102at2"/>
<evidence type="ECO:0000313" key="1">
    <source>
        <dbReference type="EMBL" id="QDK70987.1"/>
    </source>
</evidence>
<dbReference type="Proteomes" id="UP000315128">
    <property type="component" value="Chromosome"/>
</dbReference>
<name>A0A514Z8Z6_9LACT</name>
<evidence type="ECO:0000313" key="2">
    <source>
        <dbReference type="Proteomes" id="UP000315128"/>
    </source>
</evidence>
<reference evidence="1 2" key="1">
    <citation type="submission" date="2019-07" db="EMBL/GenBank/DDBJ databases">
        <title>Genome sequencing of KACC 19320.</title>
        <authorList>
            <person name="Heo J."/>
            <person name="Kim S.-J."/>
            <person name="Kim J.-S."/>
            <person name="Hong S.-B."/>
            <person name="Kwon S.-W."/>
        </authorList>
    </citation>
    <scope>NUCLEOTIDE SEQUENCE [LARGE SCALE GENOMIC DNA]</scope>
    <source>
        <strain evidence="1 2">KACC 19320</strain>
    </source>
</reference>
<dbReference type="AlphaFoldDB" id="A0A514Z8Z6"/>
<dbReference type="EMBL" id="CP041356">
    <property type="protein sequence ID" value="QDK70987.1"/>
    <property type="molecule type" value="Genomic_DNA"/>
</dbReference>
<dbReference type="RefSeq" id="WP_142766557.1">
    <property type="nucleotide sequence ID" value="NZ_CP041356.1"/>
</dbReference>
<keyword evidence="2" id="KW-1185">Reference proteome</keyword>